<dbReference type="PANTHER" id="PTHR34219">
    <property type="entry name" value="IRON-REGULATED INNER MEMBRANE PROTEIN-RELATED"/>
    <property type="match status" value="1"/>
</dbReference>
<sequence>MSLTTASTEPTARRKRPSTSLSGGLRALALRLHFYAGVIVAPFLLVAAVSGLLYACSWQAEKIIYAEQLRVPAAGERLPLERQVELAREARPDGKVLAVRPSAGSGETTRVLMSADGLGASERLAVFVDPYRGTVKGELAVYGGSEALPVRAWLSKLHANLHLGDPGRYYSEFAASWLWAVVGGGLVLWASRRRRRRRELLVPDRGASGRRRTLSLHGTVGLWSAAGLLFLSATGLTWSAGSGARIDGIQTALNGVTPTLAGTAAAAHHGAGAHDHAHAHHAGSGADADQVLAAAGLAGPVEIGYPSRPDEAFTVKQTDQSWPVRQDSAAVDPATAEVVATLRFADYPFLAKLTSLGVAAHTGQLFGPANQVLLAALALGLVLLIGWGYLMWWRRGRHGFGRPVPRGAWRTVPPWALALLAAGALGAAWLVPLFGYPLAAFLVLDVLIGRLRGRAG</sequence>
<evidence type="ECO:0000256" key="1">
    <source>
        <dbReference type="SAM" id="Phobius"/>
    </source>
</evidence>
<dbReference type="PANTHER" id="PTHR34219:SF1">
    <property type="entry name" value="PEPSY DOMAIN-CONTAINING PROTEIN"/>
    <property type="match status" value="1"/>
</dbReference>
<feature type="transmembrane region" description="Helical" evidence="1">
    <location>
        <begin position="220"/>
        <end position="240"/>
    </location>
</feature>
<gene>
    <name evidence="2" type="ORF">GCM10009550_14230</name>
</gene>
<dbReference type="EMBL" id="BAAAHH010000004">
    <property type="protein sequence ID" value="GAA0942794.1"/>
    <property type="molecule type" value="Genomic_DNA"/>
</dbReference>
<dbReference type="InterPro" id="IPR005625">
    <property type="entry name" value="PepSY-ass_TM"/>
</dbReference>
<reference evidence="2 3" key="1">
    <citation type="journal article" date="2019" name="Int. J. Syst. Evol. Microbiol.">
        <title>The Global Catalogue of Microorganisms (GCM) 10K type strain sequencing project: providing services to taxonomists for standard genome sequencing and annotation.</title>
        <authorList>
            <consortium name="The Broad Institute Genomics Platform"/>
            <consortium name="The Broad Institute Genome Sequencing Center for Infectious Disease"/>
            <person name="Wu L."/>
            <person name="Ma J."/>
        </authorList>
    </citation>
    <scope>NUCLEOTIDE SEQUENCE [LARGE SCALE GENOMIC DNA]</scope>
    <source>
        <strain evidence="2 3">JCM 10696</strain>
    </source>
</reference>
<feature type="transmembrane region" description="Helical" evidence="1">
    <location>
        <begin position="372"/>
        <end position="392"/>
    </location>
</feature>
<accession>A0ABN1QJ54</accession>
<name>A0ABN1QJ54_9ACTN</name>
<keyword evidence="3" id="KW-1185">Reference proteome</keyword>
<keyword evidence="1" id="KW-0472">Membrane</keyword>
<comment type="caution">
    <text evidence="2">The sequence shown here is derived from an EMBL/GenBank/DDBJ whole genome shotgun (WGS) entry which is preliminary data.</text>
</comment>
<dbReference type="Pfam" id="PF03929">
    <property type="entry name" value="PepSY_TM"/>
    <property type="match status" value="1"/>
</dbReference>
<dbReference type="Proteomes" id="UP001500665">
    <property type="component" value="Unassembled WGS sequence"/>
</dbReference>
<organism evidence="2 3">
    <name type="scientific">Actinocorallia libanotica</name>
    <dbReference type="NCBI Taxonomy" id="46162"/>
    <lineage>
        <taxon>Bacteria</taxon>
        <taxon>Bacillati</taxon>
        <taxon>Actinomycetota</taxon>
        <taxon>Actinomycetes</taxon>
        <taxon>Streptosporangiales</taxon>
        <taxon>Thermomonosporaceae</taxon>
        <taxon>Actinocorallia</taxon>
    </lineage>
</organism>
<feature type="transmembrane region" description="Helical" evidence="1">
    <location>
        <begin position="173"/>
        <end position="191"/>
    </location>
</feature>
<feature type="transmembrane region" description="Helical" evidence="1">
    <location>
        <begin position="412"/>
        <end position="430"/>
    </location>
</feature>
<evidence type="ECO:0000313" key="2">
    <source>
        <dbReference type="EMBL" id="GAA0942794.1"/>
    </source>
</evidence>
<evidence type="ECO:0000313" key="3">
    <source>
        <dbReference type="Proteomes" id="UP001500665"/>
    </source>
</evidence>
<keyword evidence="1" id="KW-1133">Transmembrane helix</keyword>
<proteinExistence type="predicted"/>
<protein>
    <submittedName>
        <fullName evidence="2">PepSY-associated TM helix domain-containing protein</fullName>
    </submittedName>
</protein>
<feature type="transmembrane region" description="Helical" evidence="1">
    <location>
        <begin position="34"/>
        <end position="55"/>
    </location>
</feature>
<keyword evidence="1" id="KW-0812">Transmembrane</keyword>
<dbReference type="RefSeq" id="WP_344238019.1">
    <property type="nucleotide sequence ID" value="NZ_BAAAHH010000004.1"/>
</dbReference>